<name>A0ABU4T7U8_9PSEU</name>
<proteinExistence type="predicted"/>
<dbReference type="SMART" id="SM00255">
    <property type="entry name" value="TIR"/>
    <property type="match status" value="1"/>
</dbReference>
<dbReference type="PROSITE" id="PS50104">
    <property type="entry name" value="TIR"/>
    <property type="match status" value="1"/>
</dbReference>
<dbReference type="Gene3D" id="4.10.1210.10">
    <property type="entry name" value="Atu1913-like"/>
    <property type="match status" value="1"/>
</dbReference>
<comment type="caution">
    <text evidence="2">The sequence shown here is derived from an EMBL/GenBank/DDBJ whole genome shotgun (WGS) entry which is preliminary data.</text>
</comment>
<protein>
    <submittedName>
        <fullName evidence="2">DUF1883 domain-containing protein</fullName>
    </submittedName>
</protein>
<dbReference type="InterPro" id="IPR015073">
    <property type="entry name" value="DUF1883"/>
</dbReference>
<accession>A0ABU4T7U8</accession>
<dbReference type="SUPFAM" id="SSF52200">
    <property type="entry name" value="Toll/Interleukin receptor TIR domain"/>
    <property type="match status" value="1"/>
</dbReference>
<dbReference type="Proteomes" id="UP001285521">
    <property type="component" value="Unassembled WGS sequence"/>
</dbReference>
<dbReference type="EMBL" id="JAXAVW010000024">
    <property type="protein sequence ID" value="MDX8034032.1"/>
    <property type="molecule type" value="Genomic_DNA"/>
</dbReference>
<organism evidence="2 3">
    <name type="scientific">Lentzea miocenica</name>
    <dbReference type="NCBI Taxonomy" id="3095431"/>
    <lineage>
        <taxon>Bacteria</taxon>
        <taxon>Bacillati</taxon>
        <taxon>Actinomycetota</taxon>
        <taxon>Actinomycetes</taxon>
        <taxon>Pseudonocardiales</taxon>
        <taxon>Pseudonocardiaceae</taxon>
        <taxon>Lentzea</taxon>
    </lineage>
</organism>
<dbReference type="RefSeq" id="WP_319969052.1">
    <property type="nucleotide sequence ID" value="NZ_JAXAVW010000024.1"/>
</dbReference>
<dbReference type="Pfam" id="PF08980">
    <property type="entry name" value="DUF1883"/>
    <property type="match status" value="1"/>
</dbReference>
<keyword evidence="3" id="KW-1185">Reference proteome</keyword>
<evidence type="ECO:0000313" key="3">
    <source>
        <dbReference type="Proteomes" id="UP001285521"/>
    </source>
</evidence>
<evidence type="ECO:0000259" key="1">
    <source>
        <dbReference type="PROSITE" id="PS50104"/>
    </source>
</evidence>
<dbReference type="Pfam" id="PF13676">
    <property type="entry name" value="TIR_2"/>
    <property type="match status" value="1"/>
</dbReference>
<dbReference type="Gene3D" id="3.40.50.10140">
    <property type="entry name" value="Toll/interleukin-1 receptor homology (TIR) domain"/>
    <property type="match status" value="1"/>
</dbReference>
<dbReference type="InterPro" id="IPR035897">
    <property type="entry name" value="Toll_tir_struct_dom_sf"/>
</dbReference>
<feature type="domain" description="TIR" evidence="1">
    <location>
        <begin position="122"/>
        <end position="261"/>
    </location>
</feature>
<sequence length="269" mass="29551">MNFNSWDLKHQPRGAIVEVKLSGNAANVRLFDSSNFSSFKAGRRATGYGGQATRSPVRLQVPRSGHWYLVIDYGGMRGSGRASVQVLPGALPELRQRSMPTLDRLAESVAALNHVDNELISKQWDVFISHASEDKDEIVRPLAHALQGQGQGQGLGLRVWYDEFELKLGDSLRRKIDQGIANSAFGVVVLSESFFAKGWAQYELDGLVTRTVDGSQVMLPLWHQLTKAEVISYSPSLADKLARSTTDSTLEEIAAEIAEIVISATREVA</sequence>
<reference evidence="2 3" key="1">
    <citation type="submission" date="2023-11" db="EMBL/GenBank/DDBJ databases">
        <title>Lentzea sokolovensis, sp. nov., Lentzea kristufkii, sp. nov., and Lentzea miocenensis, sp. nov., rare actinobacteria from Sokolov Coal Basin, Miocene lacustrine sediment, Czech Republic.</title>
        <authorList>
            <person name="Lara A."/>
            <person name="Kotroba L."/>
            <person name="Nouioui I."/>
            <person name="Neumann-Schaal M."/>
            <person name="Mast Y."/>
            <person name="Chronakova A."/>
        </authorList>
    </citation>
    <scope>NUCLEOTIDE SEQUENCE [LARGE SCALE GENOMIC DNA]</scope>
    <source>
        <strain evidence="2 3">BCCO 10_0856</strain>
    </source>
</reference>
<evidence type="ECO:0000313" key="2">
    <source>
        <dbReference type="EMBL" id="MDX8034032.1"/>
    </source>
</evidence>
<gene>
    <name evidence="2" type="ORF">SK803_27760</name>
</gene>
<dbReference type="InterPro" id="IPR000157">
    <property type="entry name" value="TIR_dom"/>
</dbReference>
<dbReference type="SUPFAM" id="SSF141099">
    <property type="entry name" value="Atu1913-like"/>
    <property type="match status" value="1"/>
</dbReference>
<dbReference type="InterPro" id="IPR036488">
    <property type="entry name" value="DUF1883-like_sf"/>
</dbReference>